<dbReference type="GO" id="GO:0005886">
    <property type="term" value="C:plasma membrane"/>
    <property type="evidence" value="ECO:0007669"/>
    <property type="project" value="UniProtKB-SubCell"/>
</dbReference>
<keyword evidence="3 6" id="KW-0812">Transmembrane</keyword>
<dbReference type="InterPro" id="IPR013525">
    <property type="entry name" value="ABC2_TM"/>
</dbReference>
<evidence type="ECO:0000256" key="1">
    <source>
        <dbReference type="ARBA" id="ARBA00004651"/>
    </source>
</evidence>
<sequence length="409" mass="45329">MNKFMVVTRQVIRKNIKSPAYLFSLFFPVLIIAVIALFAFITNKTNQTPTIAITSNNVALRNALVESPTHGDYRVNKAISSERVAEKRLSHEKIDGYLNVTTTGQTVSAVYRQRTNGNSLDSDTLKNNLNTLKLRQAAQQLGLTAKQLQQLFAPASYKTQNVAYQNGVVRRQKSNQQGANLVVAFVVTFLIYMFIAMYTSMIAQETATEKGSHIMEILVSSVSPVTQFFGKVTGMLALIVLQVIITGIAGLIGMQYFNHNISFLGDFSFSQIQPGMVSVLVAYFVLGVMLYTVIAAMLGSMVTRQEEVSQALSPLTTVGMLAYVASFIAVNSNSLLIRIGSYVPFLSQSLMPVRYAVGNAALSEVWVSVAIAAIALVLMTWIACRVYQQHVLDYSNRRHWYQFGRKRRA</sequence>
<keyword evidence="4 6" id="KW-1133">Transmembrane helix</keyword>
<dbReference type="PANTHER" id="PTHR30294:SF29">
    <property type="entry name" value="MULTIDRUG ABC TRANSPORTER PERMEASE YBHS-RELATED"/>
    <property type="match status" value="1"/>
</dbReference>
<evidence type="ECO:0000256" key="5">
    <source>
        <dbReference type="ARBA" id="ARBA00023136"/>
    </source>
</evidence>
<evidence type="ECO:0000256" key="6">
    <source>
        <dbReference type="SAM" id="Phobius"/>
    </source>
</evidence>
<proteinExistence type="predicted"/>
<keyword evidence="2" id="KW-1003">Cell membrane</keyword>
<gene>
    <name evidence="8" type="ORF">GB992_11240</name>
</gene>
<feature type="transmembrane region" description="Helical" evidence="6">
    <location>
        <begin position="277"/>
        <end position="299"/>
    </location>
</feature>
<name>A0A7C9J0I3_9LACO</name>
<dbReference type="Pfam" id="PF12698">
    <property type="entry name" value="ABC2_membrane_3"/>
    <property type="match status" value="1"/>
</dbReference>
<evidence type="ECO:0000313" key="8">
    <source>
        <dbReference type="EMBL" id="MYV06382.1"/>
    </source>
</evidence>
<feature type="transmembrane region" description="Helical" evidence="6">
    <location>
        <begin position="20"/>
        <end position="41"/>
    </location>
</feature>
<dbReference type="Proteomes" id="UP000480570">
    <property type="component" value="Unassembled WGS sequence"/>
</dbReference>
<comment type="caution">
    <text evidence="8">The sequence shown here is derived from an EMBL/GenBank/DDBJ whole genome shotgun (WGS) entry which is preliminary data.</text>
</comment>
<evidence type="ECO:0000313" key="9">
    <source>
        <dbReference type="Proteomes" id="UP000480570"/>
    </source>
</evidence>
<dbReference type="GO" id="GO:0140359">
    <property type="term" value="F:ABC-type transporter activity"/>
    <property type="evidence" value="ECO:0007669"/>
    <property type="project" value="InterPro"/>
</dbReference>
<protein>
    <submittedName>
        <fullName evidence="8">ABC transporter permease</fullName>
    </submittedName>
</protein>
<dbReference type="AlphaFoldDB" id="A0A7C9J0I3"/>
<comment type="subcellular location">
    <subcellularLocation>
        <location evidence="1">Cell membrane</location>
        <topology evidence="1">Multi-pass membrane protein</topology>
    </subcellularLocation>
</comment>
<feature type="transmembrane region" description="Helical" evidence="6">
    <location>
        <begin position="181"/>
        <end position="203"/>
    </location>
</feature>
<feature type="domain" description="ABC-2 type transporter transmembrane" evidence="7">
    <location>
        <begin position="21"/>
        <end position="384"/>
    </location>
</feature>
<dbReference type="InterPro" id="IPR051449">
    <property type="entry name" value="ABC-2_transporter_component"/>
</dbReference>
<keyword evidence="5 6" id="KW-0472">Membrane</keyword>
<organism evidence="8 9">
    <name type="scientific">Furfurilactobacillus rossiae</name>
    <dbReference type="NCBI Taxonomy" id="231049"/>
    <lineage>
        <taxon>Bacteria</taxon>
        <taxon>Bacillati</taxon>
        <taxon>Bacillota</taxon>
        <taxon>Bacilli</taxon>
        <taxon>Lactobacillales</taxon>
        <taxon>Lactobacillaceae</taxon>
        <taxon>Furfurilactobacillus</taxon>
    </lineage>
</organism>
<evidence type="ECO:0000256" key="4">
    <source>
        <dbReference type="ARBA" id="ARBA00022989"/>
    </source>
</evidence>
<evidence type="ECO:0000259" key="7">
    <source>
        <dbReference type="Pfam" id="PF12698"/>
    </source>
</evidence>
<evidence type="ECO:0000256" key="2">
    <source>
        <dbReference type="ARBA" id="ARBA00022475"/>
    </source>
</evidence>
<dbReference type="PANTHER" id="PTHR30294">
    <property type="entry name" value="MEMBRANE COMPONENT OF ABC TRANSPORTER YHHJ-RELATED"/>
    <property type="match status" value="1"/>
</dbReference>
<feature type="transmembrane region" description="Helical" evidence="6">
    <location>
        <begin position="236"/>
        <end position="257"/>
    </location>
</feature>
<dbReference type="EMBL" id="WEZT01000040">
    <property type="protein sequence ID" value="MYV06382.1"/>
    <property type="molecule type" value="Genomic_DNA"/>
</dbReference>
<evidence type="ECO:0000256" key="3">
    <source>
        <dbReference type="ARBA" id="ARBA00022692"/>
    </source>
</evidence>
<reference evidence="8 9" key="1">
    <citation type="journal article" date="2019" name="Appl. Environ. Microbiol.">
        <title>Genetic determinants of hydroxycinnamic acid metabolism in heterofermentative lactobacilli.</title>
        <authorList>
            <person name="Gaur G."/>
            <person name="Oh J.H."/>
            <person name="Filannino P."/>
            <person name="Gobbetti M."/>
            <person name="van Pijkeren J.P."/>
            <person name="Ganzle M.G."/>
        </authorList>
    </citation>
    <scope>NUCLEOTIDE SEQUENCE [LARGE SCALE GENOMIC DNA]</scope>
    <source>
        <strain evidence="8 9">FUA3583</strain>
    </source>
</reference>
<feature type="transmembrane region" description="Helical" evidence="6">
    <location>
        <begin position="365"/>
        <end position="387"/>
    </location>
</feature>
<accession>A0A7C9J0I3</accession>